<dbReference type="Proteomes" id="UP000769766">
    <property type="component" value="Unassembled WGS sequence"/>
</dbReference>
<dbReference type="GO" id="GO:0046872">
    <property type="term" value="F:metal ion binding"/>
    <property type="evidence" value="ECO:0007669"/>
    <property type="project" value="UniProtKB-UniRule"/>
</dbReference>
<dbReference type="NCBIfam" id="NF001490">
    <property type="entry name" value="PRK00346.1-4"/>
    <property type="match status" value="1"/>
</dbReference>
<dbReference type="NCBIfam" id="TIGR00087">
    <property type="entry name" value="surE"/>
    <property type="match status" value="1"/>
</dbReference>
<keyword evidence="4 5" id="KW-0378">Hydrolase</keyword>
<dbReference type="PANTHER" id="PTHR30457">
    <property type="entry name" value="5'-NUCLEOTIDASE SURE"/>
    <property type="match status" value="1"/>
</dbReference>
<comment type="function">
    <text evidence="5">Nucleotidase that shows phosphatase activity on nucleoside 5'-monophosphates.</text>
</comment>
<dbReference type="AlphaFoldDB" id="A0A932FVR1"/>
<dbReference type="EMBL" id="JACPRF010000268">
    <property type="protein sequence ID" value="MBI2876990.1"/>
    <property type="molecule type" value="Genomic_DNA"/>
</dbReference>
<comment type="similarity">
    <text evidence="2 5">Belongs to the SurE nucleotidase family.</text>
</comment>
<gene>
    <name evidence="5 7" type="primary">surE</name>
    <name evidence="7" type="ORF">HYY20_08925</name>
</gene>
<keyword evidence="5" id="KW-0963">Cytoplasm</keyword>
<accession>A0A932FVR1</accession>
<feature type="domain" description="Survival protein SurE-like phosphatase/nucleotidase" evidence="6">
    <location>
        <begin position="18"/>
        <end position="204"/>
    </location>
</feature>
<dbReference type="Gene3D" id="3.40.1210.10">
    <property type="entry name" value="Survival protein SurE-like phosphatase/nucleotidase"/>
    <property type="match status" value="1"/>
</dbReference>
<proteinExistence type="inferred from homology"/>
<keyword evidence="3 5" id="KW-0479">Metal-binding</keyword>
<feature type="binding site" evidence="5">
    <location>
        <position position="23"/>
    </location>
    <ligand>
        <name>a divalent metal cation</name>
        <dbReference type="ChEBI" id="CHEBI:60240"/>
    </ligand>
</feature>
<evidence type="ECO:0000256" key="5">
    <source>
        <dbReference type="HAMAP-Rule" id="MF_00060"/>
    </source>
</evidence>
<dbReference type="GO" id="GO:0005737">
    <property type="term" value="C:cytoplasm"/>
    <property type="evidence" value="ECO:0007669"/>
    <property type="project" value="UniProtKB-SubCell"/>
</dbReference>
<evidence type="ECO:0000313" key="8">
    <source>
        <dbReference type="Proteomes" id="UP000769766"/>
    </source>
</evidence>
<protein>
    <recommendedName>
        <fullName evidence="5">5'-nucleotidase SurE</fullName>
        <ecNumber evidence="5">3.1.3.5</ecNumber>
    </recommendedName>
    <alternativeName>
        <fullName evidence="5">Nucleoside 5'-monophosphate phosphohydrolase</fullName>
    </alternativeName>
</protein>
<keyword evidence="5" id="KW-0547">Nucleotide-binding</keyword>
<organism evidence="7 8">
    <name type="scientific">Tectimicrobiota bacterium</name>
    <dbReference type="NCBI Taxonomy" id="2528274"/>
    <lineage>
        <taxon>Bacteria</taxon>
        <taxon>Pseudomonadati</taxon>
        <taxon>Nitrospinota/Tectimicrobiota group</taxon>
        <taxon>Candidatus Tectimicrobiota</taxon>
    </lineage>
</organism>
<feature type="binding site" evidence="5">
    <location>
        <position position="110"/>
    </location>
    <ligand>
        <name>a divalent metal cation</name>
        <dbReference type="ChEBI" id="CHEBI:60240"/>
    </ligand>
</feature>
<evidence type="ECO:0000256" key="4">
    <source>
        <dbReference type="ARBA" id="ARBA00022801"/>
    </source>
</evidence>
<evidence type="ECO:0000256" key="2">
    <source>
        <dbReference type="ARBA" id="ARBA00011062"/>
    </source>
</evidence>
<dbReference type="InterPro" id="IPR002828">
    <property type="entry name" value="SurE-like_Pase/nucleotidase"/>
</dbReference>
<name>A0A932FVR1_UNCTE</name>
<evidence type="ECO:0000259" key="6">
    <source>
        <dbReference type="Pfam" id="PF01975"/>
    </source>
</evidence>
<dbReference type="Pfam" id="PF01975">
    <property type="entry name" value="SurE"/>
    <property type="match status" value="1"/>
</dbReference>
<evidence type="ECO:0000256" key="3">
    <source>
        <dbReference type="ARBA" id="ARBA00022723"/>
    </source>
</evidence>
<reference evidence="7" key="1">
    <citation type="submission" date="2020-07" db="EMBL/GenBank/DDBJ databases">
        <title>Huge and variable diversity of episymbiotic CPR bacteria and DPANN archaea in groundwater ecosystems.</title>
        <authorList>
            <person name="He C.Y."/>
            <person name="Keren R."/>
            <person name="Whittaker M."/>
            <person name="Farag I.F."/>
            <person name="Doudna J."/>
            <person name="Cate J.H.D."/>
            <person name="Banfield J.F."/>
        </authorList>
    </citation>
    <scope>NUCLEOTIDE SEQUENCE</scope>
    <source>
        <strain evidence="7">NC_groundwater_672_Ag_B-0.1um_62_36</strain>
    </source>
</reference>
<comment type="caution">
    <text evidence="7">The sequence shown here is derived from an EMBL/GenBank/DDBJ whole genome shotgun (WGS) entry which is preliminary data.</text>
</comment>
<comment type="catalytic activity">
    <reaction evidence="1 5">
        <text>a ribonucleoside 5'-phosphate + H2O = a ribonucleoside + phosphate</text>
        <dbReference type="Rhea" id="RHEA:12484"/>
        <dbReference type="ChEBI" id="CHEBI:15377"/>
        <dbReference type="ChEBI" id="CHEBI:18254"/>
        <dbReference type="ChEBI" id="CHEBI:43474"/>
        <dbReference type="ChEBI" id="CHEBI:58043"/>
        <dbReference type="EC" id="3.1.3.5"/>
    </reaction>
</comment>
<dbReference type="GO" id="GO:0008253">
    <property type="term" value="F:5'-nucleotidase activity"/>
    <property type="evidence" value="ECO:0007669"/>
    <property type="project" value="UniProtKB-UniRule"/>
</dbReference>
<dbReference type="InterPro" id="IPR036523">
    <property type="entry name" value="SurE-like_sf"/>
</dbReference>
<dbReference type="GO" id="GO:0000166">
    <property type="term" value="F:nucleotide binding"/>
    <property type="evidence" value="ECO:0007669"/>
    <property type="project" value="UniProtKB-KW"/>
</dbReference>
<feature type="binding site" evidence="5">
    <location>
        <position position="54"/>
    </location>
    <ligand>
        <name>a divalent metal cation</name>
        <dbReference type="ChEBI" id="CHEBI:60240"/>
    </ligand>
</feature>
<evidence type="ECO:0000313" key="7">
    <source>
        <dbReference type="EMBL" id="MBI2876990.1"/>
    </source>
</evidence>
<dbReference type="InterPro" id="IPR030048">
    <property type="entry name" value="SurE"/>
</dbReference>
<feature type="binding site" evidence="5">
    <location>
        <position position="24"/>
    </location>
    <ligand>
        <name>a divalent metal cation</name>
        <dbReference type="ChEBI" id="CHEBI:60240"/>
    </ligand>
</feature>
<comment type="subcellular location">
    <subcellularLocation>
        <location evidence="5">Cytoplasm</location>
    </subcellularLocation>
</comment>
<evidence type="ECO:0000256" key="1">
    <source>
        <dbReference type="ARBA" id="ARBA00000815"/>
    </source>
</evidence>
<dbReference type="EC" id="3.1.3.5" evidence="5"/>
<sequence>MPYDRAPAAQEPSSPLSILLTNDDGIDAPGIIALQQELAAIGQVTVVAPKENQSGVGHALTFFPPMRLKQVEREGKFFGHALSGAPADCVKLALSRLLQRKPDLVISGINRGANLGIAVFSSGTVAGAREGTIQGVPSIAVSLESRPSSRGKEDYRFAARFTRKLALLVAKNGLPPGVLLNVNVPAGEEKEIKGMAITRQGDGRLDFSFQEAKDPFGEPYYYYWRDTHSPPAPPDGRTDQGALAEGRVSITPLRLDTTEHEWLEKLRSWDLR</sequence>
<dbReference type="HAMAP" id="MF_00060">
    <property type="entry name" value="SurE"/>
    <property type="match status" value="1"/>
</dbReference>
<dbReference type="PANTHER" id="PTHR30457:SF0">
    <property type="entry name" value="PHOSPHATASE, PUTATIVE (AFU_ORTHOLOGUE AFUA_4G01070)-RELATED"/>
    <property type="match status" value="1"/>
</dbReference>
<dbReference type="SUPFAM" id="SSF64167">
    <property type="entry name" value="SurE-like"/>
    <property type="match status" value="1"/>
</dbReference>
<comment type="cofactor">
    <cofactor evidence="5">
        <name>a divalent metal cation</name>
        <dbReference type="ChEBI" id="CHEBI:60240"/>
    </cofactor>
    <text evidence="5">Binds 1 divalent metal cation per subunit.</text>
</comment>